<comment type="caution">
    <text evidence="1">The sequence shown here is derived from an EMBL/GenBank/DDBJ whole genome shotgun (WGS) entry which is preliminary data.</text>
</comment>
<dbReference type="Proteomes" id="UP000031561">
    <property type="component" value="Unassembled WGS sequence"/>
</dbReference>
<proteinExistence type="predicted"/>
<sequence length="161" mass="18673">MGQGENWTHLTHLTTCLWMVAALIQTGEVSLTKWAKYMPSRGQYAQSRQRRIRRWLGNPRVNVHRLYKPIIQAALANWEDECLYVSLDTMQVWDEFCLIRLAIVHRGRALPLAWRVLQHSSVTVAFSEYHQMLRQITEPLFSASSGRFPQEGLRPALEEPG</sequence>
<organism evidence="1 2">
    <name type="scientific">Lyngbya confervoides BDU141951</name>
    <dbReference type="NCBI Taxonomy" id="1574623"/>
    <lineage>
        <taxon>Bacteria</taxon>
        <taxon>Bacillati</taxon>
        <taxon>Cyanobacteriota</taxon>
        <taxon>Cyanophyceae</taxon>
        <taxon>Oscillatoriophycideae</taxon>
        <taxon>Oscillatoriales</taxon>
        <taxon>Microcoleaceae</taxon>
        <taxon>Lyngbya</taxon>
    </lineage>
</organism>
<accession>A0ABD4SYQ7</accession>
<dbReference type="AlphaFoldDB" id="A0ABD4SYQ7"/>
<evidence type="ECO:0000313" key="1">
    <source>
        <dbReference type="EMBL" id="MCM1981250.1"/>
    </source>
</evidence>
<protein>
    <recommendedName>
        <fullName evidence="3">Transposase</fullName>
    </recommendedName>
</protein>
<keyword evidence="2" id="KW-1185">Reference proteome</keyword>
<name>A0ABD4SYQ7_9CYAN</name>
<reference evidence="1 2" key="1">
    <citation type="journal article" date="2015" name="Genome Announc.">
        <title>Draft Genome Sequence of Filamentous Marine Cyanobacterium Lyngbya confervoides Strain BDU141951.</title>
        <authorList>
            <person name="Chandrababunaidu M.M."/>
            <person name="Sen D."/>
            <person name="Tripathy S."/>
        </authorList>
    </citation>
    <scope>NUCLEOTIDE SEQUENCE [LARGE SCALE GENOMIC DNA]</scope>
    <source>
        <strain evidence="1 2">BDU141951</strain>
    </source>
</reference>
<dbReference type="RefSeq" id="WP_201277243.1">
    <property type="nucleotide sequence ID" value="NZ_JTHE03000004.1"/>
</dbReference>
<evidence type="ECO:0008006" key="3">
    <source>
        <dbReference type="Google" id="ProtNLM"/>
    </source>
</evidence>
<gene>
    <name evidence="1" type="ORF">QQ91_0000170</name>
</gene>
<evidence type="ECO:0000313" key="2">
    <source>
        <dbReference type="Proteomes" id="UP000031561"/>
    </source>
</evidence>
<dbReference type="EMBL" id="JTHE03000004">
    <property type="protein sequence ID" value="MCM1981250.1"/>
    <property type="molecule type" value="Genomic_DNA"/>
</dbReference>